<accession>A0AAJ0B0R8</accession>
<dbReference type="EMBL" id="MU839856">
    <property type="protein sequence ID" value="KAK1749573.1"/>
    <property type="molecule type" value="Genomic_DNA"/>
</dbReference>
<sequence>MGTRYDISINRLNDAGQNSIRVLHQINNVMSASDNLGKILRGDPEGLPSIDKPSKPVYYARRTHGATSIAEALRLRKTSNGNRDSVGNCLNPTSCPSTTPVAAFSVSETHDVDHQDRNPTQPSRPGLHEDEGLDGAAWCRPVQTPRSYTLLSTSVMLPNQAGKLRPTRVELRFDTSTAWPEQPISLDLSATKMGSLIVVPNSAPYFPDNDVHAVKPDCAENASSAKLEF</sequence>
<dbReference type="Proteomes" id="UP001239445">
    <property type="component" value="Unassembled WGS sequence"/>
</dbReference>
<evidence type="ECO:0000313" key="2">
    <source>
        <dbReference type="EMBL" id="KAK1749573.1"/>
    </source>
</evidence>
<proteinExistence type="predicted"/>
<feature type="region of interest" description="Disordered" evidence="1">
    <location>
        <begin position="109"/>
        <end position="132"/>
    </location>
</feature>
<gene>
    <name evidence="2" type="ORF">QBC47DRAFT_366079</name>
</gene>
<reference evidence="2" key="1">
    <citation type="submission" date="2023-06" db="EMBL/GenBank/DDBJ databases">
        <title>Genome-scale phylogeny and comparative genomics of the fungal order Sordariales.</title>
        <authorList>
            <consortium name="Lawrence Berkeley National Laboratory"/>
            <person name="Hensen N."/>
            <person name="Bonometti L."/>
            <person name="Westerberg I."/>
            <person name="Brannstrom I.O."/>
            <person name="Guillou S."/>
            <person name="Cros-Aarteil S."/>
            <person name="Calhoun S."/>
            <person name="Haridas S."/>
            <person name="Kuo A."/>
            <person name="Mondo S."/>
            <person name="Pangilinan J."/>
            <person name="Riley R."/>
            <person name="Labutti K."/>
            <person name="Andreopoulos B."/>
            <person name="Lipzen A."/>
            <person name="Chen C."/>
            <person name="Yanf M."/>
            <person name="Daum C."/>
            <person name="Ng V."/>
            <person name="Clum A."/>
            <person name="Steindorff A."/>
            <person name="Ohm R."/>
            <person name="Martin F."/>
            <person name="Silar P."/>
            <person name="Natvig D."/>
            <person name="Lalanne C."/>
            <person name="Gautier V."/>
            <person name="Ament-Velasquez S.L."/>
            <person name="Kruys A."/>
            <person name="Hutchinson M.I."/>
            <person name="Powell A.J."/>
            <person name="Barry K."/>
            <person name="Miller A.N."/>
            <person name="Grigoriev I.V."/>
            <person name="Debuchy R."/>
            <person name="Gladieux P."/>
            <person name="Thoren M.H."/>
            <person name="Johannesson H."/>
        </authorList>
    </citation>
    <scope>NUCLEOTIDE SEQUENCE</scope>
    <source>
        <strain evidence="2">PSN4</strain>
    </source>
</reference>
<keyword evidence="3" id="KW-1185">Reference proteome</keyword>
<protein>
    <submittedName>
        <fullName evidence="2">Uncharacterized protein</fullName>
    </submittedName>
</protein>
<name>A0AAJ0B0R8_9PEZI</name>
<organism evidence="2 3">
    <name type="scientific">Echria macrotheca</name>
    <dbReference type="NCBI Taxonomy" id="438768"/>
    <lineage>
        <taxon>Eukaryota</taxon>
        <taxon>Fungi</taxon>
        <taxon>Dikarya</taxon>
        <taxon>Ascomycota</taxon>
        <taxon>Pezizomycotina</taxon>
        <taxon>Sordariomycetes</taxon>
        <taxon>Sordariomycetidae</taxon>
        <taxon>Sordariales</taxon>
        <taxon>Schizotheciaceae</taxon>
        <taxon>Echria</taxon>
    </lineage>
</organism>
<dbReference type="AlphaFoldDB" id="A0AAJ0B0R8"/>
<evidence type="ECO:0000313" key="3">
    <source>
        <dbReference type="Proteomes" id="UP001239445"/>
    </source>
</evidence>
<comment type="caution">
    <text evidence="2">The sequence shown here is derived from an EMBL/GenBank/DDBJ whole genome shotgun (WGS) entry which is preliminary data.</text>
</comment>
<evidence type="ECO:0000256" key="1">
    <source>
        <dbReference type="SAM" id="MobiDB-lite"/>
    </source>
</evidence>